<reference evidence="4" key="1">
    <citation type="journal article" date="2017" name="bioRxiv">
        <title>Comparative analysis of the genomes of Stylophora pistillata and Acropora digitifera provides evidence for extensive differences between species of corals.</title>
        <authorList>
            <person name="Voolstra C.R."/>
            <person name="Li Y."/>
            <person name="Liew Y.J."/>
            <person name="Baumgarten S."/>
            <person name="Zoccola D."/>
            <person name="Flot J.-F."/>
            <person name="Tambutte S."/>
            <person name="Allemand D."/>
            <person name="Aranda M."/>
        </authorList>
    </citation>
    <scope>NUCLEOTIDE SEQUENCE [LARGE SCALE GENOMIC DNA]</scope>
</reference>
<evidence type="ECO:0000256" key="1">
    <source>
        <dbReference type="SAM" id="MobiDB-lite"/>
    </source>
</evidence>
<dbReference type="EMBL" id="LSMT01000058">
    <property type="protein sequence ID" value="PFX29928.1"/>
    <property type="molecule type" value="Genomic_DNA"/>
</dbReference>
<dbReference type="OrthoDB" id="5985770at2759"/>
<sequence>MAEQEWRESTSSNKESESSSSKSEPHGQDYQTSDSRLDEAVSQEVASLTIADENLDGKWLSNHPWEAETPNIVLKMKATVSNSASYPTSDEWTTPSKKVDLTKIYDNLPKFIESEMKGTINSCREELTQVVTNVLESRKPLNSPLSPHIREIHDNIKSDQLSKDEIVKSSPQKFKAQSLSSNSVNESNLFYFNCEHTLKIHVPDFMQWFDTETCGQTRWIQKIRFNNFKGKRWIFVPSFRRAQIALLDWPEDALLNKESTITVLVVRPSEFDEYVRHCGHENIVIRLPQDEIGAGYPRYWIQKIALRLELDFIWMMDDSVECFYEYDPDGVINQSTKYRRQFGLVFERIENVVKEADSTEHPIAAMGPRRWHPFYRPHEPFSFKPPQDAVFLNLRVLQAKNIFYRPELKRLEDMLFGWECKTKGLKVFRDNRVMLIDRRWNNTGASSPSMGFQSMA</sequence>
<feature type="domain" description="TET-Associated Glycosyltransferase" evidence="2">
    <location>
        <begin position="234"/>
        <end position="439"/>
    </location>
</feature>
<dbReference type="AlphaFoldDB" id="A0A2B4SMW8"/>
<dbReference type="Pfam" id="PF20691">
    <property type="entry name" value="TAGT"/>
    <property type="match status" value="1"/>
</dbReference>
<evidence type="ECO:0000259" key="2">
    <source>
        <dbReference type="Pfam" id="PF20691"/>
    </source>
</evidence>
<evidence type="ECO:0000313" key="3">
    <source>
        <dbReference type="EMBL" id="PFX29928.1"/>
    </source>
</evidence>
<keyword evidence="4" id="KW-1185">Reference proteome</keyword>
<dbReference type="InterPro" id="IPR049100">
    <property type="entry name" value="TAGT"/>
</dbReference>
<comment type="caution">
    <text evidence="3">The sequence shown here is derived from an EMBL/GenBank/DDBJ whole genome shotgun (WGS) entry which is preliminary data.</text>
</comment>
<dbReference type="Proteomes" id="UP000225706">
    <property type="component" value="Unassembled WGS sequence"/>
</dbReference>
<feature type="compositionally biased region" description="Low complexity" evidence="1">
    <location>
        <begin position="9"/>
        <end position="22"/>
    </location>
</feature>
<gene>
    <name evidence="3" type="ORF">AWC38_SpisGene5294</name>
</gene>
<evidence type="ECO:0000313" key="4">
    <source>
        <dbReference type="Proteomes" id="UP000225706"/>
    </source>
</evidence>
<protein>
    <recommendedName>
        <fullName evidence="2">TET-Associated Glycosyltransferase domain-containing protein</fullName>
    </recommendedName>
</protein>
<feature type="region of interest" description="Disordered" evidence="1">
    <location>
        <begin position="1"/>
        <end position="41"/>
    </location>
</feature>
<name>A0A2B4SMW8_STYPI</name>
<accession>A0A2B4SMW8</accession>
<organism evidence="3 4">
    <name type="scientific">Stylophora pistillata</name>
    <name type="common">Smooth cauliflower coral</name>
    <dbReference type="NCBI Taxonomy" id="50429"/>
    <lineage>
        <taxon>Eukaryota</taxon>
        <taxon>Metazoa</taxon>
        <taxon>Cnidaria</taxon>
        <taxon>Anthozoa</taxon>
        <taxon>Hexacorallia</taxon>
        <taxon>Scleractinia</taxon>
        <taxon>Astrocoeniina</taxon>
        <taxon>Pocilloporidae</taxon>
        <taxon>Stylophora</taxon>
    </lineage>
</organism>
<proteinExistence type="predicted"/>